<comment type="catalytic activity">
    <reaction evidence="7 9">
        <text>L-methionyl-[protein] + [thioredoxin]-disulfide + H2O = L-methionyl-(R)-S-oxide-[protein] + [thioredoxin]-dithiol</text>
        <dbReference type="Rhea" id="RHEA:24164"/>
        <dbReference type="Rhea" id="RHEA-COMP:10698"/>
        <dbReference type="Rhea" id="RHEA-COMP:10700"/>
        <dbReference type="Rhea" id="RHEA-COMP:12313"/>
        <dbReference type="Rhea" id="RHEA-COMP:12314"/>
        <dbReference type="ChEBI" id="CHEBI:15377"/>
        <dbReference type="ChEBI" id="CHEBI:16044"/>
        <dbReference type="ChEBI" id="CHEBI:29950"/>
        <dbReference type="ChEBI" id="CHEBI:45764"/>
        <dbReference type="ChEBI" id="CHEBI:50058"/>
        <dbReference type="EC" id="1.8.4.12"/>
    </reaction>
</comment>
<dbReference type="GO" id="GO:0033743">
    <property type="term" value="F:peptide-methionine (R)-S-oxide reductase activity"/>
    <property type="evidence" value="ECO:0007669"/>
    <property type="project" value="UniProtKB-UniRule"/>
</dbReference>
<dbReference type="GO" id="GO:0008113">
    <property type="term" value="F:peptide-methionine (S)-S-oxide reductase activity"/>
    <property type="evidence" value="ECO:0007669"/>
    <property type="project" value="UniProtKB-UniRule"/>
</dbReference>
<comment type="catalytic activity">
    <reaction evidence="6 10">
        <text>L-methionyl-[protein] + [thioredoxin]-disulfide + H2O = L-methionyl-(S)-S-oxide-[protein] + [thioredoxin]-dithiol</text>
        <dbReference type="Rhea" id="RHEA:14217"/>
        <dbReference type="Rhea" id="RHEA-COMP:10698"/>
        <dbReference type="Rhea" id="RHEA-COMP:10700"/>
        <dbReference type="Rhea" id="RHEA-COMP:12313"/>
        <dbReference type="Rhea" id="RHEA-COMP:12315"/>
        <dbReference type="ChEBI" id="CHEBI:15377"/>
        <dbReference type="ChEBI" id="CHEBI:16044"/>
        <dbReference type="ChEBI" id="CHEBI:29950"/>
        <dbReference type="ChEBI" id="CHEBI:44120"/>
        <dbReference type="ChEBI" id="CHEBI:50058"/>
        <dbReference type="EC" id="1.8.4.11"/>
    </reaction>
</comment>
<accession>A0A379EFQ8</accession>
<comment type="similarity">
    <text evidence="10">Belongs to the MsrA Met sulfoxide reductase family.</text>
</comment>
<evidence type="ECO:0000256" key="5">
    <source>
        <dbReference type="ARBA" id="ARBA00024679"/>
    </source>
</evidence>
<dbReference type="NCBIfam" id="TIGR00401">
    <property type="entry name" value="msrA"/>
    <property type="match status" value="1"/>
</dbReference>
<evidence type="ECO:0000313" key="13">
    <source>
        <dbReference type="EMBL" id="SUB97748.1"/>
    </source>
</evidence>
<dbReference type="AlphaFoldDB" id="A0A379EFQ8"/>
<dbReference type="Pfam" id="PF01641">
    <property type="entry name" value="SelR"/>
    <property type="match status" value="1"/>
</dbReference>
<evidence type="ECO:0000256" key="3">
    <source>
        <dbReference type="ARBA" id="ARBA00023002"/>
    </source>
</evidence>
<dbReference type="InterPro" id="IPR002579">
    <property type="entry name" value="Met_Sox_Rdtase_MsrB_dom"/>
</dbReference>
<dbReference type="GO" id="GO:0005737">
    <property type="term" value="C:cytoplasm"/>
    <property type="evidence" value="ECO:0007669"/>
    <property type="project" value="TreeGrafter"/>
</dbReference>
<comment type="similarity">
    <text evidence="9">Belongs to the MsrB Met sulfoxide reductase family.</text>
</comment>
<dbReference type="SUPFAM" id="SSF51316">
    <property type="entry name" value="Mss4-like"/>
    <property type="match status" value="1"/>
</dbReference>
<evidence type="ECO:0000256" key="1">
    <source>
        <dbReference type="ARBA" id="ARBA00008076"/>
    </source>
</evidence>
<proteinExistence type="inferred from homology"/>
<dbReference type="HAMAP" id="MF_01400">
    <property type="entry name" value="MsrB"/>
    <property type="match status" value="1"/>
</dbReference>
<feature type="domain" description="MsrB" evidence="12">
    <location>
        <begin position="54"/>
        <end position="177"/>
    </location>
</feature>
<evidence type="ECO:0000256" key="9">
    <source>
        <dbReference type="HAMAP-Rule" id="MF_01400"/>
    </source>
</evidence>
<dbReference type="EC" id="1.8.4.12" evidence="9"/>
<evidence type="ECO:0000259" key="12">
    <source>
        <dbReference type="PROSITE" id="PS51790"/>
    </source>
</evidence>
<feature type="chain" id="PRO_5017085981" description="Multifunctional fusion protein" evidence="11">
    <location>
        <begin position="23"/>
        <end position="362"/>
    </location>
</feature>
<comment type="similarity">
    <text evidence="1">In the C-terminal section; belongs to the MsrB Met sulfoxide reductase family.</text>
</comment>
<reference evidence="13 14" key="1">
    <citation type="submission" date="2018-06" db="EMBL/GenBank/DDBJ databases">
        <authorList>
            <consortium name="Pathogen Informatics"/>
            <person name="Doyle S."/>
        </authorList>
    </citation>
    <scope>NUCLEOTIDE SEQUENCE [LARGE SCALE GENOMIC DNA]</scope>
    <source>
        <strain evidence="13 14">NCTC11157</strain>
    </source>
</reference>
<dbReference type="NCBIfam" id="TIGR00357">
    <property type="entry name" value="peptide-methionine (R)-S-oxide reductase MsrB"/>
    <property type="match status" value="1"/>
</dbReference>
<evidence type="ECO:0000256" key="2">
    <source>
        <dbReference type="ARBA" id="ARBA00011017"/>
    </source>
</evidence>
<comment type="catalytic activity">
    <reaction evidence="8 10">
        <text>[thioredoxin]-disulfide + L-methionine + H2O = L-methionine (S)-S-oxide + [thioredoxin]-dithiol</text>
        <dbReference type="Rhea" id="RHEA:19993"/>
        <dbReference type="Rhea" id="RHEA-COMP:10698"/>
        <dbReference type="Rhea" id="RHEA-COMP:10700"/>
        <dbReference type="ChEBI" id="CHEBI:15377"/>
        <dbReference type="ChEBI" id="CHEBI:29950"/>
        <dbReference type="ChEBI" id="CHEBI:50058"/>
        <dbReference type="ChEBI" id="CHEBI:57844"/>
        <dbReference type="ChEBI" id="CHEBI:58772"/>
        <dbReference type="EC" id="1.8.4.11"/>
    </reaction>
</comment>
<dbReference type="InterPro" id="IPR002569">
    <property type="entry name" value="Met_Sox_Rdtase_MsrA_dom"/>
</dbReference>
<evidence type="ECO:0000256" key="6">
    <source>
        <dbReference type="ARBA" id="ARBA00047806"/>
    </source>
</evidence>
<dbReference type="PROSITE" id="PS51790">
    <property type="entry name" value="MSRB"/>
    <property type="match status" value="1"/>
</dbReference>
<feature type="signal peptide" evidence="11">
    <location>
        <begin position="1"/>
        <end position="22"/>
    </location>
</feature>
<dbReference type="Gene3D" id="3.30.1060.10">
    <property type="entry name" value="Peptide methionine sulphoxide reductase MsrA"/>
    <property type="match status" value="1"/>
</dbReference>
<dbReference type="EC" id="1.8.4.11" evidence="10"/>
<dbReference type="NCBIfam" id="NF004042">
    <property type="entry name" value="PRK05550.1"/>
    <property type="match status" value="1"/>
</dbReference>
<feature type="active site" description="Nucleophile" evidence="9">
    <location>
        <position position="166"/>
    </location>
</feature>
<protein>
    <recommendedName>
        <fullName evidence="9 10">Multifunctional fusion protein</fullName>
    </recommendedName>
    <domain>
        <recommendedName>
            <fullName evidence="10">Peptide methionine sulfoxide reductase MsrA</fullName>
            <shortName evidence="10">Protein-methionine-S-oxide reductase</shortName>
            <ecNumber evidence="10">1.8.4.11</ecNumber>
        </recommendedName>
        <alternativeName>
            <fullName evidence="10">Peptide-methionine (S)-S-oxide reductase</fullName>
            <shortName evidence="10">Peptide Met(O) reductase</shortName>
        </alternativeName>
    </domain>
    <domain>
        <recommendedName>
            <fullName evidence="9">Peptide methionine sulfoxide reductase MsrB</fullName>
            <ecNumber evidence="9">1.8.4.12</ecNumber>
        </recommendedName>
        <alternativeName>
            <fullName evidence="9">Peptide-methionine (R)-S-oxide reductase</fullName>
        </alternativeName>
    </domain>
</protein>
<dbReference type="SUPFAM" id="SSF55068">
    <property type="entry name" value="Peptide methionine sulfoxide reductase"/>
    <property type="match status" value="1"/>
</dbReference>
<dbReference type="HAMAP" id="MF_01401">
    <property type="entry name" value="MsrA"/>
    <property type="match status" value="1"/>
</dbReference>
<dbReference type="Proteomes" id="UP000254072">
    <property type="component" value="Unassembled WGS sequence"/>
</dbReference>
<name>A0A379EFQ8_9BACT</name>
<dbReference type="Pfam" id="PF01625">
    <property type="entry name" value="PMSR"/>
    <property type="match status" value="1"/>
</dbReference>
<dbReference type="OrthoDB" id="4174719at2"/>
<dbReference type="PANTHER" id="PTHR10173">
    <property type="entry name" value="METHIONINE SULFOXIDE REDUCTASE"/>
    <property type="match status" value="1"/>
</dbReference>
<evidence type="ECO:0000256" key="4">
    <source>
        <dbReference type="ARBA" id="ARBA00023268"/>
    </source>
</evidence>
<comment type="caution">
    <text evidence="9">Lacks conserved residue(s) required for the propagation of feature annotation.</text>
</comment>
<dbReference type="PANTHER" id="PTHR10173:SF59">
    <property type="entry name" value="PEPTIDE METHIONINE SULFOXIDE REDUCTASE MSRA_MSRB"/>
    <property type="match status" value="1"/>
</dbReference>
<keyword evidence="4" id="KW-0511">Multifunctional enzyme</keyword>
<dbReference type="Gene3D" id="2.170.150.20">
    <property type="entry name" value="Peptide methionine sulfoxide reductase"/>
    <property type="match status" value="1"/>
</dbReference>
<dbReference type="InterPro" id="IPR036509">
    <property type="entry name" value="Met_Sox_Rdtase_MsrA_sf"/>
</dbReference>
<keyword evidence="3 9" id="KW-0560">Oxidoreductase</keyword>
<dbReference type="GO" id="GO:0006979">
    <property type="term" value="P:response to oxidative stress"/>
    <property type="evidence" value="ECO:0007669"/>
    <property type="project" value="InterPro"/>
</dbReference>
<comment type="function">
    <text evidence="5 10">Has an important function as a repair enzyme for proteins that have been inactivated by oxidation. Catalyzes the reversible oxidation-reduction of methionine sulfoxide in proteins to methionine.</text>
</comment>
<comment type="similarity">
    <text evidence="2">In the N-terminal section; belongs to the MsrA Met sulfoxide reductase family.</text>
</comment>
<evidence type="ECO:0000256" key="10">
    <source>
        <dbReference type="HAMAP-Rule" id="MF_01401"/>
    </source>
</evidence>
<sequence length="362" mass="41082">MTNLRKYTLPLLLLGMVWVATAATCSSKISKSENNDTTKTNLTMTDKKYVKPDDATLRQTLTQEQYEVTQHGATEKPFTNEYDNEFRQGIYVDITTGEPLFLSSDKYDSGCGWPAFSKPIDESLITQHKDTSHGMIRTEVRSKTGNAHLGHVFNDGPADKGGQRYCINSASLKFIPLAEMEKQGYGKYTKLLRKEKEIYVAGGCFWGTEHYIQQVKGVLSTEVGYANGTSKNPTYEEVCTDKTGFAEAVHIKYNPDEVSLAFLVKLYFVAIDPTSHNQQGNDRGSQYRTGVYYTDPKDRATIEKVFEAEARKHNVPLEVELKPLQNFYRAEEYHQDYLDKNPTGYCHLPTSLFEYAKKAREK</sequence>
<evidence type="ECO:0000256" key="11">
    <source>
        <dbReference type="SAM" id="SignalP"/>
    </source>
</evidence>
<dbReference type="GO" id="GO:0030091">
    <property type="term" value="P:protein repair"/>
    <property type="evidence" value="ECO:0007669"/>
    <property type="project" value="InterPro"/>
</dbReference>
<dbReference type="EMBL" id="UGTL01000002">
    <property type="protein sequence ID" value="SUB97748.1"/>
    <property type="molecule type" value="Genomic_DNA"/>
</dbReference>
<dbReference type="InterPro" id="IPR011057">
    <property type="entry name" value="Mss4-like_sf"/>
</dbReference>
<dbReference type="FunFam" id="2.170.150.20:FF:000003">
    <property type="entry name" value="Peptide methionine sulfoxide reductase MsrB"/>
    <property type="match status" value="1"/>
</dbReference>
<keyword evidence="11" id="KW-0732">Signal</keyword>
<evidence type="ECO:0000256" key="8">
    <source>
        <dbReference type="ARBA" id="ARBA00048782"/>
    </source>
</evidence>
<evidence type="ECO:0000313" key="14">
    <source>
        <dbReference type="Proteomes" id="UP000254072"/>
    </source>
</evidence>
<gene>
    <name evidence="13" type="primary">msrAB1</name>
    <name evidence="10" type="synonym">msrA</name>
    <name evidence="9" type="synonym">msrB</name>
    <name evidence="13" type="ORF">NCTC11157_02545</name>
</gene>
<dbReference type="InterPro" id="IPR028427">
    <property type="entry name" value="Met_Sox_Rdtase_MsrB"/>
</dbReference>
<organism evidence="13 14">
    <name type="scientific">Prevotella disiens</name>
    <dbReference type="NCBI Taxonomy" id="28130"/>
    <lineage>
        <taxon>Bacteria</taxon>
        <taxon>Pseudomonadati</taxon>
        <taxon>Bacteroidota</taxon>
        <taxon>Bacteroidia</taxon>
        <taxon>Bacteroidales</taxon>
        <taxon>Prevotellaceae</taxon>
        <taxon>Prevotella</taxon>
    </lineage>
</organism>
<evidence type="ECO:0000256" key="7">
    <source>
        <dbReference type="ARBA" id="ARBA00048488"/>
    </source>
</evidence>
<dbReference type="GO" id="GO:0033744">
    <property type="term" value="F:L-methionine:thioredoxin-disulfide S-oxidoreductase activity"/>
    <property type="evidence" value="ECO:0007669"/>
    <property type="project" value="RHEA"/>
</dbReference>
<feature type="active site" evidence="10">
    <location>
        <position position="204"/>
    </location>
</feature>